<proteinExistence type="predicted"/>
<organism evidence="2 3">
    <name type="scientific">Mycena maculata</name>
    <dbReference type="NCBI Taxonomy" id="230809"/>
    <lineage>
        <taxon>Eukaryota</taxon>
        <taxon>Fungi</taxon>
        <taxon>Dikarya</taxon>
        <taxon>Basidiomycota</taxon>
        <taxon>Agaricomycotina</taxon>
        <taxon>Agaricomycetes</taxon>
        <taxon>Agaricomycetidae</taxon>
        <taxon>Agaricales</taxon>
        <taxon>Marasmiineae</taxon>
        <taxon>Mycenaceae</taxon>
        <taxon>Mycena</taxon>
    </lineage>
</organism>
<name>A0AAD7NCT8_9AGAR</name>
<evidence type="ECO:0000259" key="1">
    <source>
        <dbReference type="Pfam" id="PF00149"/>
    </source>
</evidence>
<dbReference type="EMBL" id="JARJLG010000061">
    <property type="protein sequence ID" value="KAJ7756474.1"/>
    <property type="molecule type" value="Genomic_DNA"/>
</dbReference>
<dbReference type="GO" id="GO:0005737">
    <property type="term" value="C:cytoplasm"/>
    <property type="evidence" value="ECO:0007669"/>
    <property type="project" value="TreeGrafter"/>
</dbReference>
<evidence type="ECO:0000313" key="3">
    <source>
        <dbReference type="Proteomes" id="UP001215280"/>
    </source>
</evidence>
<dbReference type="PANTHER" id="PTHR42850:SF4">
    <property type="entry name" value="ZINC-DEPENDENT ENDOPOLYPHOSPHATASE"/>
    <property type="match status" value="1"/>
</dbReference>
<feature type="domain" description="Calcineurin-like phosphoesterase" evidence="1">
    <location>
        <begin position="65"/>
        <end position="204"/>
    </location>
</feature>
<reference evidence="2" key="1">
    <citation type="submission" date="2023-03" db="EMBL/GenBank/DDBJ databases">
        <title>Massive genome expansion in bonnet fungi (Mycena s.s.) driven by repeated elements and novel gene families across ecological guilds.</title>
        <authorList>
            <consortium name="Lawrence Berkeley National Laboratory"/>
            <person name="Harder C.B."/>
            <person name="Miyauchi S."/>
            <person name="Viragh M."/>
            <person name="Kuo A."/>
            <person name="Thoen E."/>
            <person name="Andreopoulos B."/>
            <person name="Lu D."/>
            <person name="Skrede I."/>
            <person name="Drula E."/>
            <person name="Henrissat B."/>
            <person name="Morin E."/>
            <person name="Kohler A."/>
            <person name="Barry K."/>
            <person name="LaButti K."/>
            <person name="Morin E."/>
            <person name="Salamov A."/>
            <person name="Lipzen A."/>
            <person name="Mereny Z."/>
            <person name="Hegedus B."/>
            <person name="Baldrian P."/>
            <person name="Stursova M."/>
            <person name="Weitz H."/>
            <person name="Taylor A."/>
            <person name="Grigoriev I.V."/>
            <person name="Nagy L.G."/>
            <person name="Martin F."/>
            <person name="Kauserud H."/>
        </authorList>
    </citation>
    <scope>NUCLEOTIDE SEQUENCE</scope>
    <source>
        <strain evidence="2">CBHHK188m</strain>
    </source>
</reference>
<dbReference type="GO" id="GO:0006798">
    <property type="term" value="P:polyphosphate catabolic process"/>
    <property type="evidence" value="ECO:0007669"/>
    <property type="project" value="TreeGrafter"/>
</dbReference>
<dbReference type="GO" id="GO:0016791">
    <property type="term" value="F:phosphatase activity"/>
    <property type="evidence" value="ECO:0007669"/>
    <property type="project" value="TreeGrafter"/>
</dbReference>
<dbReference type="PANTHER" id="PTHR42850">
    <property type="entry name" value="METALLOPHOSPHOESTERASE"/>
    <property type="match status" value="1"/>
</dbReference>
<dbReference type="GO" id="GO:0000298">
    <property type="term" value="F:endopolyphosphatase activity"/>
    <property type="evidence" value="ECO:0007669"/>
    <property type="project" value="TreeGrafter"/>
</dbReference>
<dbReference type="Proteomes" id="UP001215280">
    <property type="component" value="Unassembled WGS sequence"/>
</dbReference>
<accession>A0AAD7NCT8</accession>
<keyword evidence="3" id="KW-1185">Reference proteome</keyword>
<dbReference type="SUPFAM" id="SSF56300">
    <property type="entry name" value="Metallo-dependent phosphatases"/>
    <property type="match status" value="1"/>
</dbReference>
<sequence>MSARHLAAFGILAFFFLYFFSSGFSFQLWLPSLLVNTARTPDFGRYTPPRVLSENQFPLNDQHRRVIILGDVHGMEKPFQALLGKLSYDPSSDVLVHAGDIIAKGPHEGSMAVLSYMTTHNITGVRGNHDQKVIEWRSWLEWMRALDGGKSWLREFHAKWEEAEAAGVDDPEKWAEKHMKKSKSKWWKKIPDGWKILSDHYRIAHAMSDTEYKYLLSLPLVLHVPSAHAFIAHAGVLPSDPRYKPYHPRQPLARVPTLPKGISHDKTHPEKTIPLLRRLQETAVLTDVPQNNDPWVTLNMRGVMGDNSVTRGKGGEPWSDIWNRDVSNCAGFDQQRHLTKHSKNSLPCYPATVVYGHAASRGLDVKRWSIGLDSGCVTEKRLSALVLDSESQKSPFGDEEIEIEARKKISVPFGEGTGRIISVSCSS</sequence>
<comment type="caution">
    <text evidence="2">The sequence shown here is derived from an EMBL/GenBank/DDBJ whole genome shotgun (WGS) entry which is preliminary data.</text>
</comment>
<dbReference type="InterPro" id="IPR029052">
    <property type="entry name" value="Metallo-depent_PP-like"/>
</dbReference>
<dbReference type="InterPro" id="IPR050126">
    <property type="entry name" value="Ap4A_hydrolase"/>
</dbReference>
<gene>
    <name evidence="2" type="ORF">DFH07DRAFT_1060854</name>
</gene>
<dbReference type="InterPro" id="IPR004843">
    <property type="entry name" value="Calcineurin-like_PHP"/>
</dbReference>
<protein>
    <submittedName>
        <fullName evidence="2">Calcineurin-like phosphoesterase</fullName>
    </submittedName>
</protein>
<evidence type="ECO:0000313" key="2">
    <source>
        <dbReference type="EMBL" id="KAJ7756474.1"/>
    </source>
</evidence>
<dbReference type="Pfam" id="PF00149">
    <property type="entry name" value="Metallophos"/>
    <property type="match status" value="1"/>
</dbReference>
<dbReference type="AlphaFoldDB" id="A0AAD7NCT8"/>
<dbReference type="Gene3D" id="3.60.21.10">
    <property type="match status" value="1"/>
</dbReference>